<dbReference type="InterPro" id="IPR011993">
    <property type="entry name" value="PH-like_dom_sf"/>
</dbReference>
<feature type="compositionally biased region" description="Basic and acidic residues" evidence="12">
    <location>
        <begin position="1939"/>
        <end position="1948"/>
    </location>
</feature>
<dbReference type="InterPro" id="IPR041489">
    <property type="entry name" value="PDZ_6"/>
</dbReference>
<evidence type="ECO:0000256" key="3">
    <source>
        <dbReference type="ARBA" id="ARBA00004284"/>
    </source>
</evidence>
<evidence type="ECO:0000256" key="4">
    <source>
        <dbReference type="ARBA" id="ARBA00004395"/>
    </source>
</evidence>
<dbReference type="PRINTS" id="PR00683">
    <property type="entry name" value="SPECTRINPH"/>
</dbReference>
<dbReference type="PANTHER" id="PTHR23175:SF16">
    <property type="entry name" value="RHO GTPASE-ACTIVATING PROTEIN 21"/>
    <property type="match status" value="1"/>
</dbReference>
<feature type="region of interest" description="Disordered" evidence="12">
    <location>
        <begin position="587"/>
        <end position="619"/>
    </location>
</feature>
<feature type="region of interest" description="Disordered" evidence="12">
    <location>
        <begin position="536"/>
        <end position="560"/>
    </location>
</feature>
<dbReference type="SUPFAM" id="SSF50156">
    <property type="entry name" value="PDZ domain-like"/>
    <property type="match status" value="1"/>
</dbReference>
<feature type="compositionally biased region" description="Basic and acidic residues" evidence="12">
    <location>
        <begin position="1"/>
        <end position="14"/>
    </location>
</feature>
<feature type="region of interest" description="Disordered" evidence="12">
    <location>
        <begin position="1410"/>
        <end position="1464"/>
    </location>
</feature>
<name>A0AAJ7SZP5_PETMA</name>
<protein>
    <submittedName>
        <fullName evidence="17">Rho GTPase-activating protein 23-like isoform X1</fullName>
    </submittedName>
</protein>
<dbReference type="RefSeq" id="XP_032807735.1">
    <property type="nucleotide sequence ID" value="XM_032951844.1"/>
</dbReference>
<evidence type="ECO:0000259" key="14">
    <source>
        <dbReference type="PROSITE" id="PS50106"/>
    </source>
</evidence>
<feature type="region of interest" description="Disordered" evidence="12">
    <location>
        <begin position="1360"/>
        <end position="1389"/>
    </location>
</feature>
<feature type="domain" description="PDZ" evidence="14">
    <location>
        <begin position="75"/>
        <end position="165"/>
    </location>
</feature>
<feature type="region of interest" description="Disordered" evidence="12">
    <location>
        <begin position="1714"/>
        <end position="1855"/>
    </location>
</feature>
<feature type="region of interest" description="Disordered" evidence="12">
    <location>
        <begin position="1505"/>
        <end position="1577"/>
    </location>
</feature>
<dbReference type="CDD" id="cd01253">
    <property type="entry name" value="PH_ARHGAP21-like"/>
    <property type="match status" value="1"/>
</dbReference>
<dbReference type="InterPro" id="IPR008936">
    <property type="entry name" value="Rho_GTPase_activation_prot"/>
</dbReference>
<evidence type="ECO:0000256" key="1">
    <source>
        <dbReference type="ARBA" id="ARBA00004245"/>
    </source>
</evidence>
<keyword evidence="6" id="KW-0963">Cytoplasm</keyword>
<evidence type="ECO:0000259" key="13">
    <source>
        <dbReference type="PROSITE" id="PS50003"/>
    </source>
</evidence>
<feature type="domain" description="Rho-GAP" evidence="15">
    <location>
        <begin position="1136"/>
        <end position="1328"/>
    </location>
</feature>
<dbReference type="GO" id="GO:0000139">
    <property type="term" value="C:Golgi membrane"/>
    <property type="evidence" value="ECO:0007669"/>
    <property type="project" value="UniProtKB-SubCell"/>
</dbReference>
<feature type="region of interest" description="Disordered" evidence="12">
    <location>
        <begin position="776"/>
        <end position="831"/>
    </location>
</feature>
<dbReference type="Gene3D" id="2.30.29.30">
    <property type="entry name" value="Pleckstrin-homology domain (PH domain)/Phosphotyrosine-binding domain (PTB)"/>
    <property type="match status" value="1"/>
</dbReference>
<feature type="region of interest" description="Disordered" evidence="12">
    <location>
        <begin position="401"/>
        <end position="455"/>
    </location>
</feature>
<dbReference type="SUPFAM" id="SSF48350">
    <property type="entry name" value="GTPase activation domain, GAP"/>
    <property type="match status" value="1"/>
</dbReference>
<feature type="region of interest" description="Disordered" evidence="12">
    <location>
        <begin position="633"/>
        <end position="664"/>
    </location>
</feature>
<dbReference type="GO" id="GO:0007165">
    <property type="term" value="P:signal transduction"/>
    <property type="evidence" value="ECO:0007669"/>
    <property type="project" value="InterPro"/>
</dbReference>
<proteinExistence type="predicted"/>
<gene>
    <name evidence="17" type="primary">LOC116941126</name>
</gene>
<keyword evidence="10" id="KW-0206">Cytoskeleton</keyword>
<dbReference type="InterPro" id="IPR036034">
    <property type="entry name" value="PDZ_sf"/>
</dbReference>
<feature type="compositionally biased region" description="Polar residues" evidence="12">
    <location>
        <begin position="797"/>
        <end position="810"/>
    </location>
</feature>
<keyword evidence="8" id="KW-0333">Golgi apparatus</keyword>
<dbReference type="FunFam" id="2.30.42.10:FF:000066">
    <property type="entry name" value="Rho GTPase activating protein 21"/>
    <property type="match status" value="1"/>
</dbReference>
<dbReference type="GO" id="GO:0070161">
    <property type="term" value="C:anchoring junction"/>
    <property type="evidence" value="ECO:0007669"/>
    <property type="project" value="UniProtKB-SubCell"/>
</dbReference>
<dbReference type="GO" id="GO:0005543">
    <property type="term" value="F:phospholipid binding"/>
    <property type="evidence" value="ECO:0007669"/>
    <property type="project" value="InterPro"/>
</dbReference>
<dbReference type="FunFam" id="1.10.555.10:FF:000014">
    <property type="entry name" value="Rho GTPase activating protein 21"/>
    <property type="match status" value="1"/>
</dbReference>
<sequence length="1965" mass="214486">MATRPREADGRDGEASGPAPRQTRFSGNGSVVGETERVVDEDIFSWSGPRTVILRKGLQGFGFTLRHFIVYPPESTSYQKEEEAERGGDPCQLTAEAGRARQEPMDTIFVKQVKEGSPASEAGLQTGDRIVQVNGESIIGKSYSQVISLIQNCDLLLRLSVMPKDEDILQLAYSQDAYLKGNDSYKGKAHNIPEPPPMSSYPFPSTSCISQPGSNVASTCGMGPASSSFDMPIPPRSDSLTKSSPVLYAQEKGGMKTFIVPPGKVVDLTSMSHACQPQRADSQQVLRKASLPAVPTAMPVSVTSRSALQEASSRIGEALVRKYMSQPHDANQPYPAGATFAPPGGNYYLPCGGTDPGSNLARAGANVREGGWDQYPTYKDYRRTFGTRTLQERLDVLRGTSHAAPHYPLPAPPDSATHYRTRSSSQDRGQQGAGSNRCRSASQDRLGENVQTKEWGRSVSQDALAMESPPASFPNCRTHSNDNIARSGKYEFSQQKDSAARNFSGGLMKAMGDAPSQSNVCTATEAVRFPTERGTYSSQECRDSSDRAWPRGSERCRGENTGSAVMAPARFEPPVFGKRYDVKSRAGKFKPDYSSTSVKLQPPDSRKTDDARNSVDAYHCRSKSLESRDLLNSGLQVAPPPPQLVRAERTVSESDSQNAPTRVRQGCSILQETKDRTGSYPALHSNLTAGRQQQRSPGVVELAATSGVVLREKPPLGRPAPPLRHPSYILAVDAQEAGLHPGWLPTDRRKGFHREVEQEAVNKVGETPASSSLAAIPFIDEPGSPGEQDSEDISASAVVSSQRAPPTMGTTGVVRRQWSNDPDDAVKGSRRSSYLLAMGTERSKSYDEGLDEIREEGKTLLKQPKRVPSIKKLKNFFSEGIVEDPEFTEDAGAGSYRRRRSTSDITHLGLGGDVTKQGWLHFRFHGEKAKRLSGSTRLWKQVYCLLRGHTLLLHKDKREGSGAGEPSVPEDDHPVSIKNSLVDISYSDTRRKNVFRLTTSDCSEYLFQAESRDEMLGWIHAIQEGSNPDGEDSGALSRDLISRKIKEYSNVNALGNKVEPSPRMLRQTLGKSTLLGPKSEQRVPRSPKQDSDRKAGSKEDLSPPKDKALWRKGIQSIMKNPFSGRSNTDAVAMFGVRLEDCPPGLHNKFLPLIVEVCCGLVEERGLESTGIYRVPGNNAAVCSLQEELNRGVTEIDTNDDKWRDLNVISSLLKSFFRKLPEPLFTDEKYYEFIDANRMENGVERLKALKKLIHELPEHHFHTLKFLSMHLKTIAENSPKNKMEPRNLAIVFGPTLVRTSEDNMTDMVTHMPDQYKIVETLIQHYDWFFTDDSENDATTPLQDSTAVEAQPMPNINHLLTNIGRTASSPGDVSDTSATSDSAKSKVSLGSSRDLYSRELIPSILAAAHRKRRKLRGKAAPGSSDEELESGFSRNNNAQLPSARAVKPTHEPEASERQLKKDSGSAAATVATTAVYNPHANRCSELPQAAGLSDAALALGHREPLSRASGLTCKSTSSPTLGGSFSSHAGPNHGMSSQAFLSSQPRQPKAHKDFVVGPCLADERPGGGDGGPLSFPRHRYPKTAAAVPRFSDLKLYENTAITDANSVTSDYSTTSSSNFPCWEAAAATEDARSLSESRDEEADDEQSELVSEVGGTHDSDDERLVSGSGRGSRLDGSPVSSRESVAGTDRGIGGGSSRQKTFNSYRLIECDTLARKHSGRKRAGPAKKQDVAQNPFKISEQDCDAKSAAEQSSSSLTSVRSASSETLPVAGHSEPALHWRPQITDRLKSRLKISADDMFGTRKKPAESKKADIKRRHTLGGHRDLEGWREGGESHAGGRPKSPPPLLQPRKEENLSAVDRLKPKCRSQDFCISGWIERERLRGSSTDLDGGTVGFLVERPEEAATSSALPLRRAGLLSEEAPFAPGPPGSHGDDNANVYKAEPRPGDPRPHKLTQQQVLTSRFYQYL</sequence>
<feature type="compositionally biased region" description="Basic and acidic residues" evidence="12">
    <location>
        <begin position="1079"/>
        <end position="1106"/>
    </location>
</feature>
<dbReference type="SMART" id="SM00228">
    <property type="entry name" value="PDZ"/>
    <property type="match status" value="1"/>
</dbReference>
<dbReference type="SUPFAM" id="SSF50729">
    <property type="entry name" value="PH domain-like"/>
    <property type="match status" value="1"/>
</dbReference>
<feature type="compositionally biased region" description="Basic residues" evidence="12">
    <location>
        <begin position="1714"/>
        <end position="1723"/>
    </location>
</feature>
<dbReference type="Proteomes" id="UP001318040">
    <property type="component" value="Chromosome 10"/>
</dbReference>
<evidence type="ECO:0000256" key="9">
    <source>
        <dbReference type="ARBA" id="ARBA00023136"/>
    </source>
</evidence>
<dbReference type="InterPro" id="IPR001478">
    <property type="entry name" value="PDZ"/>
</dbReference>
<dbReference type="InterPro" id="IPR000198">
    <property type="entry name" value="RhoGAP_dom"/>
</dbReference>
<dbReference type="Gene3D" id="2.30.42.10">
    <property type="match status" value="1"/>
</dbReference>
<dbReference type="GO" id="GO:0030659">
    <property type="term" value="C:cytoplasmic vesicle membrane"/>
    <property type="evidence" value="ECO:0007669"/>
    <property type="project" value="UniProtKB-SubCell"/>
</dbReference>
<feature type="region of interest" description="Disordered" evidence="12">
    <location>
        <begin position="1917"/>
        <end position="1953"/>
    </location>
</feature>
<reference evidence="17" key="1">
    <citation type="submission" date="2025-08" db="UniProtKB">
        <authorList>
            <consortium name="RefSeq"/>
        </authorList>
    </citation>
    <scope>IDENTIFICATION</scope>
    <source>
        <tissue evidence="17">Sperm</tissue>
    </source>
</reference>
<evidence type="ECO:0000256" key="10">
    <source>
        <dbReference type="ARBA" id="ARBA00023212"/>
    </source>
</evidence>
<dbReference type="KEGG" id="pmrn:116941126"/>
<feature type="compositionally biased region" description="Acidic residues" evidence="12">
    <location>
        <begin position="1636"/>
        <end position="1645"/>
    </location>
</feature>
<feature type="region of interest" description="Disordered" evidence="12">
    <location>
        <begin position="1"/>
        <end position="33"/>
    </location>
</feature>
<evidence type="ECO:0000256" key="12">
    <source>
        <dbReference type="SAM" id="MobiDB-lite"/>
    </source>
</evidence>
<dbReference type="SMART" id="SM00233">
    <property type="entry name" value="PH"/>
    <property type="match status" value="1"/>
</dbReference>
<dbReference type="Gene3D" id="1.10.555.10">
    <property type="entry name" value="Rho GTPase activation protein"/>
    <property type="match status" value="1"/>
</dbReference>
<feature type="compositionally biased region" description="Basic and acidic residues" evidence="12">
    <location>
        <begin position="1819"/>
        <end position="1831"/>
    </location>
</feature>
<evidence type="ECO:0000256" key="8">
    <source>
        <dbReference type="ARBA" id="ARBA00023034"/>
    </source>
</evidence>
<feature type="compositionally biased region" description="Low complexity" evidence="12">
    <location>
        <begin position="1371"/>
        <end position="1386"/>
    </location>
</feature>
<dbReference type="Gene3D" id="1.20.5.220">
    <property type="match status" value="1"/>
</dbReference>
<feature type="region of interest" description="Disordered" evidence="12">
    <location>
        <begin position="1628"/>
        <end position="1697"/>
    </location>
</feature>
<feature type="compositionally biased region" description="Polar residues" evidence="12">
    <location>
        <begin position="422"/>
        <end position="443"/>
    </location>
</feature>
<keyword evidence="7" id="KW-0965">Cell junction</keyword>
<organism evidence="16 17">
    <name type="scientific">Petromyzon marinus</name>
    <name type="common">Sea lamprey</name>
    <dbReference type="NCBI Taxonomy" id="7757"/>
    <lineage>
        <taxon>Eukaryota</taxon>
        <taxon>Metazoa</taxon>
        <taxon>Chordata</taxon>
        <taxon>Craniata</taxon>
        <taxon>Vertebrata</taxon>
        <taxon>Cyclostomata</taxon>
        <taxon>Hyperoartia</taxon>
        <taxon>Petromyzontiformes</taxon>
        <taxon>Petromyzontidae</taxon>
        <taxon>Petromyzon</taxon>
    </lineage>
</organism>
<dbReference type="InterPro" id="IPR001605">
    <property type="entry name" value="PH_dom-spectrin-type"/>
</dbReference>
<dbReference type="CTD" id="57584"/>
<feature type="compositionally biased region" description="Polar residues" evidence="12">
    <location>
        <begin position="1510"/>
        <end position="1544"/>
    </location>
</feature>
<keyword evidence="5" id="KW-0343">GTPase activation</keyword>
<dbReference type="PROSITE" id="PS50238">
    <property type="entry name" value="RHOGAP"/>
    <property type="match status" value="1"/>
</dbReference>
<feature type="compositionally biased region" description="Basic and acidic residues" evidence="12">
    <location>
        <begin position="1446"/>
        <end position="1461"/>
    </location>
</feature>
<keyword evidence="11" id="KW-0968">Cytoplasmic vesicle</keyword>
<dbReference type="CDD" id="cd04395">
    <property type="entry name" value="RhoGAP_ARHGAP21"/>
    <property type="match status" value="1"/>
</dbReference>
<dbReference type="PROSITE" id="PS50106">
    <property type="entry name" value="PDZ"/>
    <property type="match status" value="1"/>
</dbReference>
<accession>A0AAJ7SZP5</accession>
<evidence type="ECO:0000256" key="5">
    <source>
        <dbReference type="ARBA" id="ARBA00022468"/>
    </source>
</evidence>
<feature type="compositionally biased region" description="Polar residues" evidence="12">
    <location>
        <begin position="1360"/>
        <end position="1369"/>
    </location>
</feature>
<evidence type="ECO:0000313" key="16">
    <source>
        <dbReference type="Proteomes" id="UP001318040"/>
    </source>
</evidence>
<dbReference type="Pfam" id="PF17820">
    <property type="entry name" value="PDZ_6"/>
    <property type="match status" value="1"/>
</dbReference>
<keyword evidence="9" id="KW-0472">Membrane</keyword>
<dbReference type="Pfam" id="PF00169">
    <property type="entry name" value="PH"/>
    <property type="match status" value="1"/>
</dbReference>
<dbReference type="GO" id="GO:0005856">
    <property type="term" value="C:cytoskeleton"/>
    <property type="evidence" value="ECO:0007669"/>
    <property type="project" value="UniProtKB-SubCell"/>
</dbReference>
<feature type="compositionally biased region" description="Basic and acidic residues" evidence="12">
    <location>
        <begin position="604"/>
        <end position="613"/>
    </location>
</feature>
<keyword evidence="16" id="KW-1185">Reference proteome</keyword>
<feature type="compositionally biased region" description="Low complexity" evidence="12">
    <location>
        <begin position="1746"/>
        <end position="1762"/>
    </location>
</feature>
<evidence type="ECO:0000256" key="7">
    <source>
        <dbReference type="ARBA" id="ARBA00022949"/>
    </source>
</evidence>
<evidence type="ECO:0000313" key="17">
    <source>
        <dbReference type="RefSeq" id="XP_032807735.1"/>
    </source>
</evidence>
<dbReference type="PANTHER" id="PTHR23175">
    <property type="entry name" value="PDZ DOMAIN-CONTAINING PROTEIN"/>
    <property type="match status" value="1"/>
</dbReference>
<dbReference type="PROSITE" id="PS50003">
    <property type="entry name" value="PH_DOMAIN"/>
    <property type="match status" value="1"/>
</dbReference>
<dbReference type="InterPro" id="IPR001849">
    <property type="entry name" value="PH_domain"/>
</dbReference>
<comment type="subcellular location">
    <subcellularLocation>
        <location evidence="2">Cell junction</location>
    </subcellularLocation>
    <subcellularLocation>
        <location evidence="1">Cytoplasm</location>
        <location evidence="1">Cytoskeleton</location>
    </subcellularLocation>
    <subcellularLocation>
        <location evidence="3">Cytoplasmic vesicle membrane</location>
        <topology evidence="3">Peripheral membrane protein</topology>
    </subcellularLocation>
    <subcellularLocation>
        <location evidence="4">Golgi apparatus membrane</location>
        <topology evidence="4">Peripheral membrane protein</topology>
    </subcellularLocation>
</comment>
<dbReference type="GO" id="GO:0005096">
    <property type="term" value="F:GTPase activator activity"/>
    <property type="evidence" value="ECO:0007669"/>
    <property type="project" value="UniProtKB-KW"/>
</dbReference>
<feature type="domain" description="PH" evidence="13">
    <location>
        <begin position="913"/>
        <end position="1027"/>
    </location>
</feature>
<evidence type="ECO:0000256" key="6">
    <source>
        <dbReference type="ARBA" id="ARBA00022490"/>
    </source>
</evidence>
<dbReference type="Pfam" id="PF00620">
    <property type="entry name" value="RhoGAP"/>
    <property type="match status" value="1"/>
</dbReference>
<dbReference type="SMART" id="SM00324">
    <property type="entry name" value="RhoGAP"/>
    <property type="match status" value="1"/>
</dbReference>
<evidence type="ECO:0000256" key="11">
    <source>
        <dbReference type="ARBA" id="ARBA00023329"/>
    </source>
</evidence>
<evidence type="ECO:0000259" key="15">
    <source>
        <dbReference type="PROSITE" id="PS50238"/>
    </source>
</evidence>
<feature type="region of interest" description="Disordered" evidence="12">
    <location>
        <begin position="1070"/>
        <end position="1106"/>
    </location>
</feature>
<evidence type="ECO:0000256" key="2">
    <source>
        <dbReference type="ARBA" id="ARBA00004282"/>
    </source>
</evidence>
<feature type="compositionally biased region" description="Basic and acidic residues" evidence="12">
    <location>
        <begin position="1653"/>
        <end position="1662"/>
    </location>
</feature>
<feature type="compositionally biased region" description="Basic and acidic residues" evidence="12">
    <location>
        <begin position="540"/>
        <end position="558"/>
    </location>
</feature>